<name>A0A1R4FBA0_9MICC</name>
<evidence type="ECO:0000313" key="1">
    <source>
        <dbReference type="EMBL" id="SJM53179.1"/>
    </source>
</evidence>
<protein>
    <submittedName>
        <fullName evidence="1">Uncharacterized protein</fullName>
    </submittedName>
</protein>
<gene>
    <name evidence="1" type="ORF">FM101_03170</name>
</gene>
<evidence type="ECO:0000313" key="2">
    <source>
        <dbReference type="Proteomes" id="UP000195913"/>
    </source>
</evidence>
<dbReference type="EMBL" id="FUHW01000014">
    <property type="protein sequence ID" value="SJM53179.1"/>
    <property type="molecule type" value="Genomic_DNA"/>
</dbReference>
<dbReference type="Proteomes" id="UP000195913">
    <property type="component" value="Unassembled WGS sequence"/>
</dbReference>
<organism evidence="1 2">
    <name type="scientific">Arthrobacter rhombi</name>
    <dbReference type="NCBI Taxonomy" id="71253"/>
    <lineage>
        <taxon>Bacteria</taxon>
        <taxon>Bacillati</taxon>
        <taxon>Actinomycetota</taxon>
        <taxon>Actinomycetes</taxon>
        <taxon>Micrococcales</taxon>
        <taxon>Micrococcaceae</taxon>
        <taxon>Arthrobacter</taxon>
    </lineage>
</organism>
<accession>A0A1R4FBA0</accession>
<sequence length="48" mass="5262">MGDGMVGPSLSQPNLSITEAFVQHRSGQKETVASPRGYHRFQAFTLAR</sequence>
<reference evidence="1 2" key="1">
    <citation type="submission" date="2017-02" db="EMBL/GenBank/DDBJ databases">
        <authorList>
            <person name="Peterson S.W."/>
        </authorList>
    </citation>
    <scope>NUCLEOTIDE SEQUENCE [LARGE SCALE GENOMIC DNA]</scope>
    <source>
        <strain evidence="1 2">B Ar 00.02</strain>
    </source>
</reference>
<keyword evidence="2" id="KW-1185">Reference proteome</keyword>
<proteinExistence type="predicted"/>
<dbReference type="AlphaFoldDB" id="A0A1R4FBA0"/>